<dbReference type="PANTHER" id="PTHR45848">
    <property type="entry name" value="DUAL SPECIFICITY PROTEIN PHOSPHATASE 12 FAMILY MEMBER"/>
    <property type="match status" value="1"/>
</dbReference>
<feature type="region of interest" description="Disordered" evidence="2">
    <location>
        <begin position="1"/>
        <end position="37"/>
    </location>
</feature>
<feature type="region of interest" description="Disordered" evidence="2">
    <location>
        <begin position="173"/>
        <end position="209"/>
    </location>
</feature>
<gene>
    <name evidence="3" type="ORF">GTHE00462_LOCUS5358</name>
</gene>
<reference evidence="3" key="1">
    <citation type="submission" date="2021-01" db="EMBL/GenBank/DDBJ databases">
        <authorList>
            <person name="Corre E."/>
            <person name="Pelletier E."/>
            <person name="Niang G."/>
            <person name="Scheremetjew M."/>
            <person name="Finn R."/>
            <person name="Kale V."/>
            <person name="Holt S."/>
            <person name="Cochrane G."/>
            <person name="Meng A."/>
            <person name="Brown T."/>
            <person name="Cohen L."/>
        </authorList>
    </citation>
    <scope>NUCLEOTIDE SEQUENCE</scope>
    <source>
        <strain evidence="3">CCMP 2712</strain>
    </source>
</reference>
<dbReference type="EMBL" id="HBKN01006684">
    <property type="protein sequence ID" value="CAE2262085.1"/>
    <property type="molecule type" value="Transcribed_RNA"/>
</dbReference>
<protein>
    <submittedName>
        <fullName evidence="3">Uncharacterized protein</fullName>
    </submittedName>
</protein>
<feature type="compositionally biased region" description="Polar residues" evidence="2">
    <location>
        <begin position="195"/>
        <end position="209"/>
    </location>
</feature>
<feature type="compositionally biased region" description="Basic and acidic residues" evidence="2">
    <location>
        <begin position="173"/>
        <end position="189"/>
    </location>
</feature>
<proteinExistence type="inferred from homology"/>
<evidence type="ECO:0000256" key="2">
    <source>
        <dbReference type="SAM" id="MobiDB-lite"/>
    </source>
</evidence>
<comment type="similarity">
    <text evidence="1">Belongs to the protein-tyrosine phosphatase family. Non-receptor class dual specificity subfamily.</text>
</comment>
<feature type="compositionally biased region" description="Polar residues" evidence="2">
    <location>
        <begin position="22"/>
        <end position="37"/>
    </location>
</feature>
<dbReference type="AlphaFoldDB" id="A0A7S4JFJ8"/>
<accession>A0A7S4JFJ8</accession>
<organism evidence="3">
    <name type="scientific">Guillardia theta</name>
    <name type="common">Cryptophyte</name>
    <name type="synonym">Cryptomonas phi</name>
    <dbReference type="NCBI Taxonomy" id="55529"/>
    <lineage>
        <taxon>Eukaryota</taxon>
        <taxon>Cryptophyceae</taxon>
        <taxon>Pyrenomonadales</taxon>
        <taxon>Geminigeraceae</taxon>
        <taxon>Guillardia</taxon>
    </lineage>
</organism>
<evidence type="ECO:0000256" key="1">
    <source>
        <dbReference type="ARBA" id="ARBA00008601"/>
    </source>
</evidence>
<name>A0A7S4JFJ8_GUITH</name>
<evidence type="ECO:0000313" key="3">
    <source>
        <dbReference type="EMBL" id="CAE2262085.1"/>
    </source>
</evidence>
<sequence length="380" mass="42819">MDIDPVFQPTHERDMQQEEETTTPLNSADTQGEETTTPLTPAEVVVLACRMCRFTLCKEQDLLQDEINYGTDSGSFFLESPVDWMDNVAGDTEGKLCCPKCSARIGRLSWVGYQALPHRWITPAIMLTRSKVDVMRLSCDMHAQQSGAQEHDKQEGGQEAEGTIQEEVKEQLEEKMSKVGGKEGQHEVDLEGPSTHASPAVSSTCSHAQVSQEEDVFPELLEFEKKQPKAKQLAPSRAKASKKASKYTDEELSTMDMLKLVELLDNGEVEMDRIIEAMDKAAAKKKAEERKKLDLNDPKVLMKVVMEEIGDRQEFMKFREGCGELKRNEISAEDYFYKFPASLIKLHDAELLELVLKALPEEGKRQEVLKLVKDAVSEEF</sequence>